<evidence type="ECO:0000313" key="2">
    <source>
        <dbReference type="EMBL" id="MBZ5737858.1"/>
    </source>
</evidence>
<evidence type="ECO:0000256" key="1">
    <source>
        <dbReference type="SAM" id="SignalP"/>
    </source>
</evidence>
<dbReference type="NCBIfam" id="NF040603">
    <property type="entry name" value="choice_anch_P"/>
    <property type="match status" value="2"/>
</dbReference>
<organism evidence="2 3">
    <name type="scientific">Nocardioides mangrovi</name>
    <dbReference type="NCBI Taxonomy" id="2874580"/>
    <lineage>
        <taxon>Bacteria</taxon>
        <taxon>Bacillati</taxon>
        <taxon>Actinomycetota</taxon>
        <taxon>Actinomycetes</taxon>
        <taxon>Propionibacteriales</taxon>
        <taxon>Nocardioidaceae</taxon>
        <taxon>Nocardioides</taxon>
    </lineage>
</organism>
<feature type="chain" id="PRO_5046701198" evidence="1">
    <location>
        <begin position="32"/>
        <end position="428"/>
    </location>
</feature>
<dbReference type="Proteomes" id="UP000780875">
    <property type="component" value="Unassembled WGS sequence"/>
</dbReference>
<sequence>MVNTWRSPALLTAAVAVLGLTAGLGVSTANAATGSAPQRVKPRTVATAFALQSAGYATKIKGGQVPAQSGTTAWDVIGCTNEAGTTNTNDVTDVQLPGLGTVGAGTTKLWTTSKKGTVSSWARHSVGDIVLSDSPLGTLSIKAVTTTARAYHNASGFHTSTNTDVGKLSFAAAGGLPPVDLPIPAPGQPVDIPGFATITIGHSNTHDRATQANAYANGLKVELTASGTSVHIAHAEANLYEGIKTGIFKGSSTGLTGDVGSGTLNLGKNLLSRMPCQGTDGKVVSKSAAGVDLGGQVVVGAAKNTQFGKQTARKATGYERSQIASVDLGGGALHIDGIVAKAKVTRANGKLVRSSDGTTLGAITANGEPQQIPDTGVLEIPGVASIQPGVVKKTAHGLRVVGLRITLLDGTGATIDLATAKLDIARPS</sequence>
<protein>
    <submittedName>
        <fullName evidence="2">Uncharacterized protein</fullName>
    </submittedName>
</protein>
<dbReference type="RefSeq" id="WP_224122235.1">
    <property type="nucleotide sequence ID" value="NZ_JAIQZJ010000003.1"/>
</dbReference>
<proteinExistence type="predicted"/>
<feature type="signal peptide" evidence="1">
    <location>
        <begin position="1"/>
        <end position="31"/>
    </location>
</feature>
<name>A0ABS7UA43_9ACTN</name>
<gene>
    <name evidence="2" type="ORF">K8U61_06775</name>
</gene>
<dbReference type="EMBL" id="JAIQZJ010000003">
    <property type="protein sequence ID" value="MBZ5737858.1"/>
    <property type="molecule type" value="Genomic_DNA"/>
</dbReference>
<comment type="caution">
    <text evidence="2">The sequence shown here is derived from an EMBL/GenBank/DDBJ whole genome shotgun (WGS) entry which is preliminary data.</text>
</comment>
<keyword evidence="1" id="KW-0732">Signal</keyword>
<evidence type="ECO:0000313" key="3">
    <source>
        <dbReference type="Proteomes" id="UP000780875"/>
    </source>
</evidence>
<keyword evidence="3" id="KW-1185">Reference proteome</keyword>
<accession>A0ABS7UA43</accession>
<reference evidence="2 3" key="1">
    <citation type="submission" date="2021-09" db="EMBL/GenBank/DDBJ databases">
        <title>Whole genome sequence of Nocardioides sp. GBK3QG-3.</title>
        <authorList>
            <person name="Tuo L."/>
        </authorList>
    </citation>
    <scope>NUCLEOTIDE SEQUENCE [LARGE SCALE GENOMIC DNA]</scope>
    <source>
        <strain evidence="2 3">GBK3QG-3</strain>
    </source>
</reference>